<dbReference type="Gene3D" id="2.60.120.10">
    <property type="entry name" value="Jelly Rolls"/>
    <property type="match status" value="2"/>
</dbReference>
<evidence type="ECO:0000256" key="2">
    <source>
        <dbReference type="PIRSR" id="PIRSR006232-1"/>
    </source>
</evidence>
<dbReference type="Proteomes" id="UP000503540">
    <property type="component" value="Chromosome"/>
</dbReference>
<comment type="cofactor">
    <cofactor evidence="2">
        <name>Fe cation</name>
        <dbReference type="ChEBI" id="CHEBI:24875"/>
    </cofactor>
    <text evidence="2">Binds 1 Fe cation per subunit.</text>
</comment>
<feature type="binding site" evidence="2">
    <location>
        <position position="71"/>
    </location>
    <ligand>
        <name>Fe cation</name>
        <dbReference type="ChEBI" id="CHEBI:24875"/>
    </ligand>
</feature>
<dbReference type="GO" id="GO:0046872">
    <property type="term" value="F:metal ion binding"/>
    <property type="evidence" value="ECO:0007669"/>
    <property type="project" value="UniProtKB-KW"/>
</dbReference>
<evidence type="ECO:0000256" key="3">
    <source>
        <dbReference type="RuleBase" id="RU003457"/>
    </source>
</evidence>
<dbReference type="InterPro" id="IPR014710">
    <property type="entry name" value="RmlC-like_jellyroll"/>
</dbReference>
<evidence type="ECO:0000259" key="4">
    <source>
        <dbReference type="Pfam" id="PF02678"/>
    </source>
</evidence>
<dbReference type="Pfam" id="PF02678">
    <property type="entry name" value="Pirin"/>
    <property type="match status" value="1"/>
</dbReference>
<keyword evidence="7" id="KW-1185">Reference proteome</keyword>
<dbReference type="InterPro" id="IPR011051">
    <property type="entry name" value="RmlC_Cupin_sf"/>
</dbReference>
<feature type="binding site" evidence="2">
    <location>
        <position position="113"/>
    </location>
    <ligand>
        <name>Fe cation</name>
        <dbReference type="ChEBI" id="CHEBI:24875"/>
    </ligand>
</feature>
<dbReference type="Pfam" id="PF05726">
    <property type="entry name" value="Pirin_C"/>
    <property type="match status" value="1"/>
</dbReference>
<dbReference type="KEGG" id="nah:F5544_30685"/>
<keyword evidence="2" id="KW-0408">Iron</keyword>
<keyword evidence="2" id="KW-0479">Metal-binding</keyword>
<evidence type="ECO:0000259" key="5">
    <source>
        <dbReference type="Pfam" id="PF05726"/>
    </source>
</evidence>
<reference evidence="6 7" key="1">
    <citation type="journal article" date="2019" name="ACS Chem. Biol.">
        <title>Identification and Mobilization of a Cryptic Antibiotic Biosynthesis Gene Locus from a Human-Pathogenic Nocardia Isolate.</title>
        <authorList>
            <person name="Herisse M."/>
            <person name="Ishida K."/>
            <person name="Porter J.L."/>
            <person name="Howden B."/>
            <person name="Hertweck C."/>
            <person name="Stinear T.P."/>
            <person name="Pidot S.J."/>
        </authorList>
    </citation>
    <scope>NUCLEOTIDE SEQUENCE [LARGE SCALE GENOMIC DNA]</scope>
    <source>
        <strain evidence="6 7">AUSMDU00012717</strain>
    </source>
</reference>
<comment type="similarity">
    <text evidence="1 3">Belongs to the pirin family.</text>
</comment>
<protein>
    <submittedName>
        <fullName evidence="6">Pirin family protein</fullName>
    </submittedName>
</protein>
<dbReference type="CDD" id="cd02909">
    <property type="entry name" value="cupin_pirin_N"/>
    <property type="match status" value="1"/>
</dbReference>
<dbReference type="PIRSF" id="PIRSF006232">
    <property type="entry name" value="Pirin"/>
    <property type="match status" value="1"/>
</dbReference>
<proteinExistence type="inferred from homology"/>
<evidence type="ECO:0000256" key="1">
    <source>
        <dbReference type="ARBA" id="ARBA00008416"/>
    </source>
</evidence>
<name>A0A6G9YLF8_9NOCA</name>
<dbReference type="EMBL" id="CP046172">
    <property type="protein sequence ID" value="QIS13980.1"/>
    <property type="molecule type" value="Genomic_DNA"/>
</dbReference>
<dbReference type="PANTHER" id="PTHR13903:SF8">
    <property type="entry name" value="PIRIN"/>
    <property type="match status" value="1"/>
</dbReference>
<sequence length="295" mass="32070">MAGNMWRRTMTTTQLPGHAVSAVRDRVERGATSQVDRSAQILAPGNWADTDPFLLMAEDWFGRNGFDWHPHRGFETITYVVEGELEHRDNRGGHGVLRVGDAQWMTAGSGVVHAELAHNREFVHTLQLWINLPAADKFTEPAYQDLRGGEMPVRTEDGARVRVFSGRSGDVTGPARNHVPITFVDVTVQPGHALRQEIPAGQRGFAYVLAGSGLFGSDRTPAHAGQTVHLAADAAETALEVTADGHEPLHFLLWTGTPLGEPVAAYGPFVMNTPAQIQQTLVDYSRGAFGPIPGE</sequence>
<dbReference type="InterPro" id="IPR008778">
    <property type="entry name" value="Pirin_C_dom"/>
</dbReference>
<evidence type="ECO:0000313" key="7">
    <source>
        <dbReference type="Proteomes" id="UP000503540"/>
    </source>
</evidence>
<feature type="binding site" evidence="2">
    <location>
        <position position="69"/>
    </location>
    <ligand>
        <name>Fe cation</name>
        <dbReference type="ChEBI" id="CHEBI:24875"/>
    </ligand>
</feature>
<dbReference type="AlphaFoldDB" id="A0A6G9YLF8"/>
<gene>
    <name evidence="6" type="ORF">F5544_30685</name>
</gene>
<dbReference type="CDD" id="cd02247">
    <property type="entry name" value="cupin_pirin_C"/>
    <property type="match status" value="1"/>
</dbReference>
<feature type="domain" description="Pirin C-terminal" evidence="5">
    <location>
        <begin position="183"/>
        <end position="290"/>
    </location>
</feature>
<dbReference type="InterPro" id="IPR003829">
    <property type="entry name" value="Pirin_N_dom"/>
</dbReference>
<feature type="binding site" evidence="2">
    <location>
        <position position="115"/>
    </location>
    <ligand>
        <name>Fe cation</name>
        <dbReference type="ChEBI" id="CHEBI:24875"/>
    </ligand>
</feature>
<dbReference type="SUPFAM" id="SSF51182">
    <property type="entry name" value="RmlC-like cupins"/>
    <property type="match status" value="1"/>
</dbReference>
<organism evidence="6 7">
    <name type="scientific">Nocardia arthritidis</name>
    <dbReference type="NCBI Taxonomy" id="228602"/>
    <lineage>
        <taxon>Bacteria</taxon>
        <taxon>Bacillati</taxon>
        <taxon>Actinomycetota</taxon>
        <taxon>Actinomycetes</taxon>
        <taxon>Mycobacteriales</taxon>
        <taxon>Nocardiaceae</taxon>
        <taxon>Nocardia</taxon>
    </lineage>
</organism>
<evidence type="ECO:0000313" key="6">
    <source>
        <dbReference type="EMBL" id="QIS13980.1"/>
    </source>
</evidence>
<dbReference type="InterPro" id="IPR012093">
    <property type="entry name" value="Pirin"/>
</dbReference>
<dbReference type="PANTHER" id="PTHR13903">
    <property type="entry name" value="PIRIN-RELATED"/>
    <property type="match status" value="1"/>
</dbReference>
<accession>A0A6G9YLF8</accession>
<feature type="domain" description="Pirin N-terminal" evidence="4">
    <location>
        <begin position="58"/>
        <end position="130"/>
    </location>
</feature>